<dbReference type="Proteomes" id="UP000217784">
    <property type="component" value="Unassembled WGS sequence"/>
</dbReference>
<dbReference type="OrthoDB" id="385518at2157"/>
<dbReference type="EMBL" id="LMVM01000003">
    <property type="protein sequence ID" value="PAV05614.1"/>
    <property type="molecule type" value="Genomic_DNA"/>
</dbReference>
<organism evidence="1 2">
    <name type="scientific">Methanobacterium bryantii</name>
    <dbReference type="NCBI Taxonomy" id="2161"/>
    <lineage>
        <taxon>Archaea</taxon>
        <taxon>Methanobacteriati</taxon>
        <taxon>Methanobacteriota</taxon>
        <taxon>Methanomada group</taxon>
        <taxon>Methanobacteria</taxon>
        <taxon>Methanobacteriales</taxon>
        <taxon>Methanobacteriaceae</taxon>
        <taxon>Methanobacterium</taxon>
    </lineage>
</organism>
<comment type="caution">
    <text evidence="1">The sequence shown here is derived from an EMBL/GenBank/DDBJ whole genome shotgun (WGS) entry which is preliminary data.</text>
</comment>
<reference evidence="1 2" key="1">
    <citation type="journal article" date="2017" name="BMC Genomics">
        <title>Genomic analysis of methanogenic archaea reveals a shift towards energy conservation.</title>
        <authorList>
            <person name="Gilmore S.P."/>
            <person name="Henske J.K."/>
            <person name="Sexton J.A."/>
            <person name="Solomon K.V."/>
            <person name="Seppala S."/>
            <person name="Yoo J.I."/>
            <person name="Huyett L.M."/>
            <person name="Pressman A."/>
            <person name="Cogan J.Z."/>
            <person name="Kivenson V."/>
            <person name="Peng X."/>
            <person name="Tan Y."/>
            <person name="Valentine D.L."/>
            <person name="O'Malley M.A."/>
        </authorList>
    </citation>
    <scope>NUCLEOTIDE SEQUENCE [LARGE SCALE GENOMIC DNA]</scope>
    <source>
        <strain evidence="1 2">M.o.H.</strain>
    </source>
</reference>
<protein>
    <submittedName>
        <fullName evidence="1">Uncharacterized protein</fullName>
    </submittedName>
</protein>
<name>A0A2A2H8K0_METBR</name>
<dbReference type="RefSeq" id="WP_069585692.1">
    <property type="nucleotide sequence ID" value="NZ_LMVM01000003.1"/>
</dbReference>
<evidence type="ECO:0000313" key="1">
    <source>
        <dbReference type="EMBL" id="PAV05614.1"/>
    </source>
</evidence>
<dbReference type="AlphaFoldDB" id="A0A2A2H8K0"/>
<evidence type="ECO:0000313" key="2">
    <source>
        <dbReference type="Proteomes" id="UP000217784"/>
    </source>
</evidence>
<accession>A0A2A2H8K0</accession>
<keyword evidence="2" id="KW-1185">Reference proteome</keyword>
<gene>
    <name evidence="1" type="ORF">ASJ80_08885</name>
</gene>
<proteinExistence type="predicted"/>
<sequence>MIEKAIENWLINTNEINYLVAFCQVLLNEGHHVFKTHGPLEHGKDVISIDSNNNYFAFQLKGGDINTTEYGKIKSQIDELVEISIDHPSFDPDKLHKSYLVTNGLVDSFANEKINKYNKEYVKRGYEKLNICDKNNLLKIFIDAQGKFIPKEFDDFYLFLDLLTLDGKDFLPKEQFLDFLDHIIFKKIPKRKSDRSNAISSSLIIVSYLLDPFQRENNYYALFEAWTCLASSVIRFVERTKLKEELWIESFNLILSEIERNLLLLKEEILSKTDFAEGSIVGENRKIYNSRILMVIGTLAALEIYYFKSESSYIFDNDVFKLIKDNINNLFFWGESAFPYYFNLIKYLELNKENDLAEEILEDIFIQIIEKNQPRNNYGIANPYYSAKDVLECISRLDLEIESIYALLKEIIDIDTSKTLQEALPEIMNVGKNPNSVNKALLDVLDKSNLKNMDFKQFCGSSFVLESLILMLVRRDKKDLLEKNWHDLSNIFLESFEMDNTEDLFAWFTQNGKYHEEYPDTPAKWSDLVGKANKCDEPFYTKNDAFLHFFILTYPHRFNTILTNYLDMKL</sequence>